<evidence type="ECO:0000313" key="1">
    <source>
        <dbReference type="EMBL" id="KAI5678977.1"/>
    </source>
</evidence>
<evidence type="ECO:0000313" key="2">
    <source>
        <dbReference type="Proteomes" id="UP001060085"/>
    </source>
</evidence>
<reference evidence="2" key="1">
    <citation type="journal article" date="2023" name="Nat. Plants">
        <title>Single-cell RNA sequencing provides a high-resolution roadmap for understanding the multicellular compartmentation of specialized metabolism.</title>
        <authorList>
            <person name="Sun S."/>
            <person name="Shen X."/>
            <person name="Li Y."/>
            <person name="Li Y."/>
            <person name="Wang S."/>
            <person name="Li R."/>
            <person name="Zhang H."/>
            <person name="Shen G."/>
            <person name="Guo B."/>
            <person name="Wei J."/>
            <person name="Xu J."/>
            <person name="St-Pierre B."/>
            <person name="Chen S."/>
            <person name="Sun C."/>
        </authorList>
    </citation>
    <scope>NUCLEOTIDE SEQUENCE [LARGE SCALE GENOMIC DNA]</scope>
</reference>
<accession>A0ACC0C256</accession>
<gene>
    <name evidence="1" type="ORF">M9H77_09927</name>
</gene>
<keyword evidence="2" id="KW-1185">Reference proteome</keyword>
<dbReference type="Proteomes" id="UP001060085">
    <property type="component" value="Linkage Group LG02"/>
</dbReference>
<dbReference type="EMBL" id="CM044702">
    <property type="protein sequence ID" value="KAI5678977.1"/>
    <property type="molecule type" value="Genomic_DNA"/>
</dbReference>
<sequence>MQIVLLLITCENTFREFLSLFQHINLFTFDYCDYRVMFRLLPTSKGRQFLKSFPFYGTYKSLYSTAALCIENSPNDIENQKKEIDFELLFQSCTKTQTAKQLHALLIVFGRMQCITSTTRLVNLYAHLGDVSLSCRTFDQMENKDTYTWNSMVSAYVRNGNFRKAVTCVFEMLSNSSIRPDFYTFPPAFKACLSLVDGMRLHCWVFKLGLQWDVFVSSSLVHLYCRFGEFNMAHRIFIGMPSRDLGCWNAVISGFCQNGNFVEALTILDEMRLEGINMDSMTVSSILPVCSQNGDIKQGMLIHAYAIKQGLEFDVFVSNALIKMYANSGELQQAQEIFDRMLSRDLVSWNSLIAGYEQNNQPDLAIRFFHKMLVDGSIQPDLLTLVSLASSFAQTRDLLCSKSIHGYILRRCWISNDVKIGNAVADMYAKLGCVDPARRIFEEIPVKDEVSWNTMITGYAQNGFASEAIEIYRTMKDCENITPNDATLVSVLPAYAHLGALREGMKTHGQVLKRGLHLDVFVGTCLVDLYGKCGRLDKALSLFSEVPKRSPIPWNVIISCHGIHGKGVTSLKLFRDMLDEEVQPDHVTFLSLLVACSHSGLVDQGKWCFKLMQEEFGLKPSLRHYGCMVDLFGRSGQLERAHNFIQNMPLRPDASVWGALLAACRIHGNVELGKVASDRLLEVDSENVGYYVLLSNIYANVGRWEGVDAVRSLARDRGLRKTPGWSSIEFNNVIEVFYTGNQSHLQSEEIYKELAVLTAKIKDLGYIPDFSFVLQDVEDDEKEHILMSHSERLAIAYGILNTPPKSTIWIYKNLRVCGDCHSATKFISKITEREIIVRDSNRFHHFKDGYCSCGDYW</sequence>
<protein>
    <submittedName>
        <fullName evidence="1">Uncharacterized protein</fullName>
    </submittedName>
</protein>
<comment type="caution">
    <text evidence="1">The sequence shown here is derived from an EMBL/GenBank/DDBJ whole genome shotgun (WGS) entry which is preliminary data.</text>
</comment>
<organism evidence="1 2">
    <name type="scientific">Catharanthus roseus</name>
    <name type="common">Madagascar periwinkle</name>
    <name type="synonym">Vinca rosea</name>
    <dbReference type="NCBI Taxonomy" id="4058"/>
    <lineage>
        <taxon>Eukaryota</taxon>
        <taxon>Viridiplantae</taxon>
        <taxon>Streptophyta</taxon>
        <taxon>Embryophyta</taxon>
        <taxon>Tracheophyta</taxon>
        <taxon>Spermatophyta</taxon>
        <taxon>Magnoliopsida</taxon>
        <taxon>eudicotyledons</taxon>
        <taxon>Gunneridae</taxon>
        <taxon>Pentapetalae</taxon>
        <taxon>asterids</taxon>
        <taxon>lamiids</taxon>
        <taxon>Gentianales</taxon>
        <taxon>Apocynaceae</taxon>
        <taxon>Rauvolfioideae</taxon>
        <taxon>Vinceae</taxon>
        <taxon>Catharanthinae</taxon>
        <taxon>Catharanthus</taxon>
    </lineage>
</organism>
<proteinExistence type="predicted"/>
<name>A0ACC0C256_CATRO</name>